<dbReference type="OrthoDB" id="9804559at2"/>
<feature type="domain" description="Flagellar basal body rod protein N-terminal" evidence="3">
    <location>
        <begin position="7"/>
        <end position="35"/>
    </location>
</feature>
<dbReference type="Pfam" id="PF00460">
    <property type="entry name" value="Flg_bb_rod"/>
    <property type="match status" value="1"/>
</dbReference>
<sequence length="275" mass="30367">MNRTMITATNTLAQLQKQMDIVSHNMANIDTTGYKRKEANFTDLLFQQYNNQKNQDFEAGRLTPAGIRQGVGAKLAQSQIVMKQGALKATERPLDMAFTKEGQYFRVLEQTEGGTAVRFTRDGAFYLTPVSENETMLVTGDGYPVLDENNNSIIINGQAKSYKVTNNGRFIAEAANGTVQEFNLSVVQVNKPQFLEQKGGNLLGLPDGIDGEEIFTELNGALRGQIGMAQGALEQSNVDMSKEMTDLINLQRAYQFQSRSVSMADQMMGLVNGIR</sequence>
<comment type="caution">
    <text evidence="6">The sequence shown here is derived from an EMBL/GenBank/DDBJ whole genome shotgun (WGS) entry which is preliminary data.</text>
</comment>
<dbReference type="InterPro" id="IPR053967">
    <property type="entry name" value="LlgE_F_G-like_D1"/>
</dbReference>
<reference evidence="6 7" key="1">
    <citation type="journal article" date="2015" name="Stand. Genomic Sci.">
        <title>Genomic Encyclopedia of Bacterial and Archaeal Type Strains, Phase III: the genomes of soil and plant-associated and newly described type strains.</title>
        <authorList>
            <person name="Whitman W.B."/>
            <person name="Woyke T."/>
            <person name="Klenk H.P."/>
            <person name="Zhou Y."/>
            <person name="Lilburn T.G."/>
            <person name="Beck B.J."/>
            <person name="De Vos P."/>
            <person name="Vandamme P."/>
            <person name="Eisen J.A."/>
            <person name="Garrity G."/>
            <person name="Hugenholtz P."/>
            <person name="Kyrpides N.C."/>
        </authorList>
    </citation>
    <scope>NUCLEOTIDE SEQUENCE [LARGE SCALE GENOMIC DNA]</scope>
    <source>
        <strain evidence="6 7">CGMCC 1.10115</strain>
    </source>
</reference>
<dbReference type="Pfam" id="PF06429">
    <property type="entry name" value="Flg_bbr_C"/>
    <property type="match status" value="1"/>
</dbReference>
<comment type="subcellular location">
    <subcellularLocation>
        <location evidence="2">Bacterial flagellum basal body</location>
    </subcellularLocation>
</comment>
<dbReference type="SUPFAM" id="SSF117143">
    <property type="entry name" value="Flagellar hook protein flgE"/>
    <property type="match status" value="1"/>
</dbReference>
<dbReference type="NCBIfam" id="TIGR03506">
    <property type="entry name" value="FlgEFG_subfam"/>
    <property type="match status" value="1"/>
</dbReference>
<evidence type="ECO:0000313" key="7">
    <source>
        <dbReference type="Proteomes" id="UP000318667"/>
    </source>
</evidence>
<dbReference type="AlphaFoldDB" id="A0A562JHL6"/>
<keyword evidence="2" id="KW-0975">Bacterial flagellum</keyword>
<evidence type="ECO:0000259" key="4">
    <source>
        <dbReference type="Pfam" id="PF06429"/>
    </source>
</evidence>
<keyword evidence="6" id="KW-0969">Cilium</keyword>
<keyword evidence="7" id="KW-1185">Reference proteome</keyword>
<dbReference type="RefSeq" id="WP_144544453.1">
    <property type="nucleotide sequence ID" value="NZ_CBCSDC010000014.1"/>
</dbReference>
<dbReference type="GeneID" id="65405261"/>
<comment type="similarity">
    <text evidence="1 2">Belongs to the flagella basal body rod proteins family.</text>
</comment>
<keyword evidence="6" id="KW-0966">Cell projection</keyword>
<dbReference type="Pfam" id="PF22692">
    <property type="entry name" value="LlgE_F_G_D1"/>
    <property type="match status" value="1"/>
</dbReference>
<dbReference type="PANTHER" id="PTHR30435">
    <property type="entry name" value="FLAGELLAR PROTEIN"/>
    <property type="match status" value="1"/>
</dbReference>
<feature type="domain" description="Flagellar basal-body/hook protein C-terminal" evidence="4">
    <location>
        <begin position="229"/>
        <end position="272"/>
    </location>
</feature>
<dbReference type="InterPro" id="IPR037925">
    <property type="entry name" value="FlgE/F/G-like"/>
</dbReference>
<dbReference type="Proteomes" id="UP000318667">
    <property type="component" value="Unassembled WGS sequence"/>
</dbReference>
<dbReference type="InterPro" id="IPR020013">
    <property type="entry name" value="Flagellar_FlgE/F/G"/>
</dbReference>
<protein>
    <submittedName>
        <fullName evidence="6">Flagellar basal-body rod protein FlgG</fullName>
    </submittedName>
</protein>
<evidence type="ECO:0000256" key="2">
    <source>
        <dbReference type="RuleBase" id="RU362116"/>
    </source>
</evidence>
<dbReference type="PANTHER" id="PTHR30435:SF19">
    <property type="entry name" value="FLAGELLAR BASAL-BODY ROD PROTEIN FLGG"/>
    <property type="match status" value="1"/>
</dbReference>
<evidence type="ECO:0000313" key="6">
    <source>
        <dbReference type="EMBL" id="TWH82295.1"/>
    </source>
</evidence>
<evidence type="ECO:0000259" key="5">
    <source>
        <dbReference type="Pfam" id="PF22692"/>
    </source>
</evidence>
<dbReference type="GO" id="GO:0071978">
    <property type="term" value="P:bacterial-type flagellum-dependent swarming motility"/>
    <property type="evidence" value="ECO:0007669"/>
    <property type="project" value="TreeGrafter"/>
</dbReference>
<dbReference type="InterPro" id="IPR001444">
    <property type="entry name" value="Flag_bb_rod_N"/>
</dbReference>
<accession>A0A562JHL6</accession>
<evidence type="ECO:0000256" key="1">
    <source>
        <dbReference type="ARBA" id="ARBA00009677"/>
    </source>
</evidence>
<organism evidence="6 7">
    <name type="scientific">Cytobacillus oceanisediminis</name>
    <dbReference type="NCBI Taxonomy" id="665099"/>
    <lineage>
        <taxon>Bacteria</taxon>
        <taxon>Bacillati</taxon>
        <taxon>Bacillota</taxon>
        <taxon>Bacilli</taxon>
        <taxon>Bacillales</taxon>
        <taxon>Bacillaceae</taxon>
        <taxon>Cytobacillus</taxon>
    </lineage>
</organism>
<dbReference type="InterPro" id="IPR010930">
    <property type="entry name" value="Flg_bb/hook_C_dom"/>
</dbReference>
<dbReference type="GO" id="GO:0009425">
    <property type="term" value="C:bacterial-type flagellum basal body"/>
    <property type="evidence" value="ECO:0007669"/>
    <property type="project" value="UniProtKB-SubCell"/>
</dbReference>
<evidence type="ECO:0000259" key="3">
    <source>
        <dbReference type="Pfam" id="PF00460"/>
    </source>
</evidence>
<dbReference type="EMBL" id="VLKI01000015">
    <property type="protein sequence ID" value="TWH82295.1"/>
    <property type="molecule type" value="Genomic_DNA"/>
</dbReference>
<proteinExistence type="inferred from homology"/>
<name>A0A562JHL6_9BACI</name>
<keyword evidence="6" id="KW-0282">Flagellum</keyword>
<feature type="domain" description="Flagellar hook protein FlgE/F/G-like D1" evidence="5">
    <location>
        <begin position="104"/>
        <end position="169"/>
    </location>
</feature>
<gene>
    <name evidence="6" type="ORF">IQ19_04147</name>
</gene>